<keyword evidence="1" id="KW-0812">Transmembrane</keyword>
<evidence type="ECO:0000256" key="1">
    <source>
        <dbReference type="SAM" id="Phobius"/>
    </source>
</evidence>
<dbReference type="SUPFAM" id="SSF55856">
    <property type="entry name" value="Cytochrome b5-like heme/steroid binding domain"/>
    <property type="match status" value="1"/>
</dbReference>
<evidence type="ECO:0000313" key="3">
    <source>
        <dbReference type="EMBL" id="KAK7201890.1"/>
    </source>
</evidence>
<proteinExistence type="predicted"/>
<reference evidence="3 4" key="1">
    <citation type="journal article" date="2021" name="MBio">
        <title>A New Model Trypanosomatid, Novymonas esmeraldas: Genomic Perception of Its 'Candidatus Pandoraea novymonadis' Endosymbiont.</title>
        <authorList>
            <person name="Zakharova A."/>
            <person name="Saura A."/>
            <person name="Butenko A."/>
            <person name="Podesvova L."/>
            <person name="Warmusova S."/>
            <person name="Kostygov A.Y."/>
            <person name="Nenarokova A."/>
            <person name="Lukes J."/>
            <person name="Opperdoes F.R."/>
            <person name="Yurchenko V."/>
        </authorList>
    </citation>
    <scope>NUCLEOTIDE SEQUENCE [LARGE SCALE GENOMIC DNA]</scope>
    <source>
        <strain evidence="3 4">E262AT.01</strain>
    </source>
</reference>
<dbReference type="InterPro" id="IPR001199">
    <property type="entry name" value="Cyt_B5-like_heme/steroid-bd"/>
</dbReference>
<accession>A0AAW0FAQ5</accession>
<organism evidence="3 4">
    <name type="scientific">Novymonas esmeraldas</name>
    <dbReference type="NCBI Taxonomy" id="1808958"/>
    <lineage>
        <taxon>Eukaryota</taxon>
        <taxon>Discoba</taxon>
        <taxon>Euglenozoa</taxon>
        <taxon>Kinetoplastea</taxon>
        <taxon>Metakinetoplastina</taxon>
        <taxon>Trypanosomatida</taxon>
        <taxon>Trypanosomatidae</taxon>
        <taxon>Novymonas</taxon>
    </lineage>
</organism>
<dbReference type="EMBL" id="JAECZO010000022">
    <property type="protein sequence ID" value="KAK7201890.1"/>
    <property type="molecule type" value="Genomic_DNA"/>
</dbReference>
<feature type="domain" description="Cytochrome b5 heme-binding" evidence="2">
    <location>
        <begin position="26"/>
        <end position="58"/>
    </location>
</feature>
<evidence type="ECO:0000313" key="4">
    <source>
        <dbReference type="Proteomes" id="UP001430356"/>
    </source>
</evidence>
<dbReference type="Proteomes" id="UP001430356">
    <property type="component" value="Unassembled WGS sequence"/>
</dbReference>
<feature type="transmembrane region" description="Helical" evidence="1">
    <location>
        <begin position="99"/>
        <end position="118"/>
    </location>
</feature>
<keyword evidence="1" id="KW-1133">Transmembrane helix</keyword>
<comment type="caution">
    <text evidence="3">The sequence shown here is derived from an EMBL/GenBank/DDBJ whole genome shotgun (WGS) entry which is preliminary data.</text>
</comment>
<protein>
    <submittedName>
        <fullName evidence="3">Cytochrome b5-like Heme/Steroid binding domain containing protein</fullName>
    </submittedName>
</protein>
<gene>
    <name evidence="3" type="ORF">NESM_000256400</name>
</gene>
<name>A0AAW0FAQ5_9TRYP</name>
<evidence type="ECO:0000259" key="2">
    <source>
        <dbReference type="Pfam" id="PF00173"/>
    </source>
</evidence>
<dbReference type="Pfam" id="PF00173">
    <property type="entry name" value="Cyt-b5"/>
    <property type="match status" value="1"/>
</dbReference>
<sequence length="121" mass="13254">MPLADNTCVRIAYKNSYYLVPMEFIMRGHPGGQRLILPYLNQDITQAFVDAKHSDMAVQLLGQWMEGAPAGAQRGASTSGSDEMPLVGRRRRERLSAQTLWNAVVFGIAGATAMAAVLCRQ</sequence>
<dbReference type="InterPro" id="IPR036400">
    <property type="entry name" value="Cyt_B5-like_heme/steroid_sf"/>
</dbReference>
<dbReference type="Gene3D" id="3.10.120.10">
    <property type="entry name" value="Cytochrome b5-like heme/steroid binding domain"/>
    <property type="match status" value="1"/>
</dbReference>
<keyword evidence="4" id="KW-1185">Reference proteome</keyword>
<dbReference type="AlphaFoldDB" id="A0AAW0FAQ5"/>
<keyword evidence="1" id="KW-0472">Membrane</keyword>